<evidence type="ECO:0000256" key="3">
    <source>
        <dbReference type="ARBA" id="ARBA00023004"/>
    </source>
</evidence>
<dbReference type="GO" id="GO:0046872">
    <property type="term" value="F:metal ion binding"/>
    <property type="evidence" value="ECO:0007669"/>
    <property type="project" value="UniProtKB-KW"/>
</dbReference>
<protein>
    <recommendedName>
        <fullName evidence="5">Hemerythrin-like domain-containing protein</fullName>
    </recommendedName>
</protein>
<evidence type="ECO:0000256" key="2">
    <source>
        <dbReference type="ARBA" id="ARBA00022723"/>
    </source>
</evidence>
<dbReference type="Gene3D" id="1.20.120.50">
    <property type="entry name" value="Hemerythrin-like"/>
    <property type="match status" value="1"/>
</dbReference>
<keyword evidence="3" id="KW-0408">Iron</keyword>
<dbReference type="AlphaFoldDB" id="A4TXL4"/>
<dbReference type="InterPro" id="IPR035938">
    <property type="entry name" value="Hemerythrin-like_sf"/>
</dbReference>
<evidence type="ECO:0000256" key="1">
    <source>
        <dbReference type="ARBA" id="ARBA00010587"/>
    </source>
</evidence>
<keyword evidence="2" id="KW-0479">Metal-binding</keyword>
<dbReference type="EMBL" id="CU459003">
    <property type="protein sequence ID" value="CAM75371.1"/>
    <property type="molecule type" value="Genomic_DNA"/>
</dbReference>
<proteinExistence type="inferred from homology"/>
<accession>A4TXL4</accession>
<comment type="similarity">
    <text evidence="1">Belongs to the hemerythrin family.</text>
</comment>
<dbReference type="SUPFAM" id="SSF47188">
    <property type="entry name" value="Hemerythrin-like"/>
    <property type="match status" value="1"/>
</dbReference>
<evidence type="ECO:0000313" key="4">
    <source>
        <dbReference type="EMBL" id="CAM75371.1"/>
    </source>
</evidence>
<organism evidence="4">
    <name type="scientific">Magnetospirillum gryphiswaldense</name>
    <dbReference type="NCBI Taxonomy" id="55518"/>
    <lineage>
        <taxon>Bacteria</taxon>
        <taxon>Pseudomonadati</taxon>
        <taxon>Pseudomonadota</taxon>
        <taxon>Alphaproteobacteria</taxon>
        <taxon>Rhodospirillales</taxon>
        <taxon>Rhodospirillaceae</taxon>
        <taxon>Magnetospirillum</taxon>
    </lineage>
</organism>
<name>A4TXL4_9PROT</name>
<dbReference type="RefSeq" id="WP_106001483.1">
    <property type="nucleotide sequence ID" value="NZ_CP027527.1"/>
</dbReference>
<gene>
    <name evidence="4" type="ORF">MGR_3482</name>
</gene>
<evidence type="ECO:0008006" key="5">
    <source>
        <dbReference type="Google" id="ProtNLM"/>
    </source>
</evidence>
<reference evidence="4" key="1">
    <citation type="journal article" date="2007" name="J. Bacteriol.">
        <title>Comparative genome analysis of four magnetotactic bacteria reveals a complex set of group-specific genes implicated in magnetosome biomineralization and function.</title>
        <authorList>
            <person name="Richter M."/>
            <person name="Kube M."/>
            <person name="Bazylinski D.A."/>
            <person name="Lombardot T."/>
            <person name="Gloeckner F.O."/>
            <person name="Reinhardt R."/>
            <person name="Schueler D."/>
        </authorList>
    </citation>
    <scope>NUCLEOTIDE SEQUENCE</scope>
    <source>
        <strain evidence="4">MSR-1</strain>
    </source>
</reference>
<sequence>MPMASPQTLSTGVRDIDRGTEGLCYVMGRLFEPGVECRRQLNGHCDRTACTRLAALTKFMDRTFRQQESLMAEAVYPHEDHHRREHWRIIEQLRHMRDANVCADLYRQVVREVVAQWVSEHIPECDRRLGNWALTRRVRDPGR</sequence>